<evidence type="ECO:0000256" key="6">
    <source>
        <dbReference type="ARBA" id="ARBA00022737"/>
    </source>
</evidence>
<evidence type="ECO:0000256" key="2">
    <source>
        <dbReference type="ARBA" id="ARBA00022475"/>
    </source>
</evidence>
<evidence type="ECO:0000256" key="3">
    <source>
        <dbReference type="ARBA" id="ARBA00022617"/>
    </source>
</evidence>
<dbReference type="Proteomes" id="UP000807370">
    <property type="component" value="Unassembled WGS sequence"/>
</dbReference>
<evidence type="ECO:0000256" key="9">
    <source>
        <dbReference type="PROSITE-ProRule" id="PRU00433"/>
    </source>
</evidence>
<dbReference type="EMBL" id="JACCHP010000019">
    <property type="protein sequence ID" value="MBH5401124.1"/>
    <property type="molecule type" value="Genomic_DNA"/>
</dbReference>
<evidence type="ECO:0000256" key="8">
    <source>
        <dbReference type="ARBA" id="ARBA00023136"/>
    </source>
</evidence>
<dbReference type="InterPro" id="IPR009056">
    <property type="entry name" value="Cyt_c-like_dom"/>
</dbReference>
<keyword evidence="7 9" id="KW-0408">Iron</keyword>
<keyword evidence="8" id="KW-0472">Membrane</keyword>
<name>A0ABS0PV80_9BRAD</name>
<keyword evidence="5 10" id="KW-0732">Signal</keyword>
<keyword evidence="4 9" id="KW-0479">Metal-binding</keyword>
<feature type="domain" description="Cytochrome c" evidence="11">
    <location>
        <begin position="38"/>
        <end position="144"/>
    </location>
</feature>
<dbReference type="PIRSF" id="PIRSF000018">
    <property type="entry name" value="Mb_ADH_cyt_c"/>
    <property type="match status" value="1"/>
</dbReference>
<proteinExistence type="predicted"/>
<evidence type="ECO:0000313" key="12">
    <source>
        <dbReference type="EMBL" id="MBH5401124.1"/>
    </source>
</evidence>
<dbReference type="InterPro" id="IPR014353">
    <property type="entry name" value="Membr-bd_ADH_cyt_c"/>
</dbReference>
<dbReference type="InterPro" id="IPR051459">
    <property type="entry name" value="Cytochrome_c-type_DH"/>
</dbReference>
<comment type="caution">
    <text evidence="12">The sequence shown here is derived from an EMBL/GenBank/DDBJ whole genome shotgun (WGS) entry which is preliminary data.</text>
</comment>
<dbReference type="PROSITE" id="PS51007">
    <property type="entry name" value="CYTC"/>
    <property type="match status" value="2"/>
</dbReference>
<organism evidence="12 13">
    <name type="scientific">Bradyrhizobium agreste</name>
    <dbReference type="NCBI Taxonomy" id="2751811"/>
    <lineage>
        <taxon>Bacteria</taxon>
        <taxon>Pseudomonadati</taxon>
        <taxon>Pseudomonadota</taxon>
        <taxon>Alphaproteobacteria</taxon>
        <taxon>Hyphomicrobiales</taxon>
        <taxon>Nitrobacteraceae</taxon>
        <taxon>Bradyrhizobium</taxon>
    </lineage>
</organism>
<evidence type="ECO:0000256" key="10">
    <source>
        <dbReference type="SAM" id="SignalP"/>
    </source>
</evidence>
<sequence length="306" mass="32754">MLRRMLLAALIAAAAAFALHWWLTAPAALALPAPTRNPNLANGQALFNAGGCSSCHVTPNQPDRLRLGGGLALGSPFGTFYAPNISPDPADGIGRWSEADFVNAVMRGISPAGAHYFPAFPYTSYHLASIEDVRDLFAYLKTLPPVSGKVRDHALPLPFNIRRNVGIWKLLFMDSAPFVADAARSPQWNRGAYLVNGFGHCAECHSPRNALGGIIAGQRFAGGPNPEGEGWVPNITQKRLGEWSAKDIAYFLKTGELPDGDSVGGAMTRVIKNTSQLSDEDLAAMAEYLKSLPPVDGPTPPKRKQG</sequence>
<gene>
    <name evidence="12" type="ORF">HZZ13_25560</name>
</gene>
<feature type="chain" id="PRO_5045676463" evidence="10">
    <location>
        <begin position="28"/>
        <end position="306"/>
    </location>
</feature>
<dbReference type="SUPFAM" id="SSF46626">
    <property type="entry name" value="Cytochrome c"/>
    <property type="match status" value="2"/>
</dbReference>
<evidence type="ECO:0000259" key="11">
    <source>
        <dbReference type="PROSITE" id="PS51007"/>
    </source>
</evidence>
<keyword evidence="6" id="KW-0677">Repeat</keyword>
<evidence type="ECO:0000256" key="1">
    <source>
        <dbReference type="ARBA" id="ARBA00004236"/>
    </source>
</evidence>
<keyword evidence="3 9" id="KW-0349">Heme</keyword>
<reference evidence="12 13" key="1">
    <citation type="submission" date="2020-07" db="EMBL/GenBank/DDBJ databases">
        <title>Bradyrhizobium diversity isolated from nodules of indigenous legumes of Western Australia.</title>
        <authorList>
            <person name="Klepa M.S."/>
        </authorList>
    </citation>
    <scope>NUCLEOTIDE SEQUENCE [LARGE SCALE GENOMIC DNA]</scope>
    <source>
        <strain evidence="12 13">CNPSo 4010</strain>
    </source>
</reference>
<dbReference type="PANTHER" id="PTHR35008:SF8">
    <property type="entry name" value="ALCOHOL DEHYDROGENASE CYTOCHROME C SUBUNIT"/>
    <property type="match status" value="1"/>
</dbReference>
<evidence type="ECO:0000313" key="13">
    <source>
        <dbReference type="Proteomes" id="UP000807370"/>
    </source>
</evidence>
<dbReference type="PANTHER" id="PTHR35008">
    <property type="entry name" value="BLL4482 PROTEIN-RELATED"/>
    <property type="match status" value="1"/>
</dbReference>
<evidence type="ECO:0000256" key="4">
    <source>
        <dbReference type="ARBA" id="ARBA00022723"/>
    </source>
</evidence>
<keyword evidence="13" id="KW-1185">Reference proteome</keyword>
<comment type="subcellular location">
    <subcellularLocation>
        <location evidence="1">Cell membrane</location>
    </subcellularLocation>
</comment>
<feature type="domain" description="Cytochrome c" evidence="11">
    <location>
        <begin position="186"/>
        <end position="293"/>
    </location>
</feature>
<evidence type="ECO:0000256" key="5">
    <source>
        <dbReference type="ARBA" id="ARBA00022729"/>
    </source>
</evidence>
<feature type="signal peptide" evidence="10">
    <location>
        <begin position="1"/>
        <end position="27"/>
    </location>
</feature>
<protein>
    <submittedName>
        <fullName evidence="12">Cytochrome c</fullName>
    </submittedName>
</protein>
<dbReference type="Gene3D" id="1.10.760.10">
    <property type="entry name" value="Cytochrome c-like domain"/>
    <property type="match status" value="2"/>
</dbReference>
<dbReference type="RefSeq" id="WP_197962270.1">
    <property type="nucleotide sequence ID" value="NZ_JACCHP010000019.1"/>
</dbReference>
<evidence type="ECO:0000256" key="7">
    <source>
        <dbReference type="ARBA" id="ARBA00023004"/>
    </source>
</evidence>
<keyword evidence="2" id="KW-1003">Cell membrane</keyword>
<accession>A0ABS0PV80</accession>
<dbReference type="Pfam" id="PF00034">
    <property type="entry name" value="Cytochrom_C"/>
    <property type="match status" value="2"/>
</dbReference>
<dbReference type="InterPro" id="IPR036909">
    <property type="entry name" value="Cyt_c-like_dom_sf"/>
</dbReference>